<dbReference type="EMBL" id="CP117167">
    <property type="protein sequence ID" value="WCT11715.1"/>
    <property type="molecule type" value="Genomic_DNA"/>
</dbReference>
<feature type="transmembrane region" description="Helical" evidence="1">
    <location>
        <begin position="303"/>
        <end position="325"/>
    </location>
</feature>
<keyword evidence="4" id="KW-1185">Reference proteome</keyword>
<feature type="transmembrane region" description="Helical" evidence="1">
    <location>
        <begin position="219"/>
        <end position="236"/>
    </location>
</feature>
<dbReference type="GO" id="GO:0016746">
    <property type="term" value="F:acyltransferase activity"/>
    <property type="evidence" value="ECO:0007669"/>
    <property type="project" value="UniProtKB-KW"/>
</dbReference>
<dbReference type="InterPro" id="IPR050879">
    <property type="entry name" value="Acyltransferase_3"/>
</dbReference>
<feature type="transmembrane region" description="Helical" evidence="1">
    <location>
        <begin position="165"/>
        <end position="182"/>
    </location>
</feature>
<keyword evidence="3" id="KW-0012">Acyltransferase</keyword>
<feature type="transmembrane region" description="Helical" evidence="1">
    <location>
        <begin position="188"/>
        <end position="210"/>
    </location>
</feature>
<keyword evidence="1" id="KW-0472">Membrane</keyword>
<sequence>MKDRLHELDILRFIAAFSVMMFHYYAGFYNSQHVLLVNNNIFNSIWAYGNQGVSLFFVISGFVILLTANKQSPKQFVIARFIRLYPVFLPLCIFSFLVGKIFTPSIYHVSVSEFLINTTLIGSFFTKHMVSDVYWTLRVEIFFYAMIYGLLYFDQLKYIRKYLNLWLILSLITYIGALYFNYFKIFSAVRYVFLTQYSYFFIAGCYFYFIKYDRKKYDILYPVVCAIGAMLATRYFTGQSRVVGSIIISCIFILFYYLCLKKASVKNNSSFYYYLGEITYPLYLVHDITGTVLLIFFSKYIPGWLALILVSFLIILFVLLVYLYIEKPVRRILRERLLIKTTT</sequence>
<feature type="transmembrane region" description="Helical" evidence="1">
    <location>
        <begin position="46"/>
        <end position="69"/>
    </location>
</feature>
<evidence type="ECO:0000313" key="3">
    <source>
        <dbReference type="EMBL" id="WCT11715.1"/>
    </source>
</evidence>
<protein>
    <submittedName>
        <fullName evidence="3">Acyltransferase</fullName>
    </submittedName>
</protein>
<reference evidence="3 4" key="1">
    <citation type="submission" date="2023-02" db="EMBL/GenBank/DDBJ databases">
        <title>Genome sequence of Mucilaginibacter jinjuensis strain KACC 16571.</title>
        <authorList>
            <person name="Kim S."/>
            <person name="Heo J."/>
            <person name="Kwon S.-W."/>
        </authorList>
    </citation>
    <scope>NUCLEOTIDE SEQUENCE [LARGE SCALE GENOMIC DNA]</scope>
    <source>
        <strain evidence="3 4">KACC 16571</strain>
    </source>
</reference>
<evidence type="ECO:0000313" key="4">
    <source>
        <dbReference type="Proteomes" id="UP001216139"/>
    </source>
</evidence>
<feature type="transmembrane region" description="Helical" evidence="1">
    <location>
        <begin position="9"/>
        <end position="26"/>
    </location>
</feature>
<dbReference type="Proteomes" id="UP001216139">
    <property type="component" value="Chromosome"/>
</dbReference>
<keyword evidence="1" id="KW-0812">Transmembrane</keyword>
<dbReference type="PANTHER" id="PTHR23028">
    <property type="entry name" value="ACETYLTRANSFERASE"/>
    <property type="match status" value="1"/>
</dbReference>
<keyword evidence="1" id="KW-1133">Transmembrane helix</keyword>
<gene>
    <name evidence="3" type="ORF">PQO05_23580</name>
</gene>
<organism evidence="3 4">
    <name type="scientific">Mucilaginibacter jinjuensis</name>
    <dbReference type="NCBI Taxonomy" id="1176721"/>
    <lineage>
        <taxon>Bacteria</taxon>
        <taxon>Pseudomonadati</taxon>
        <taxon>Bacteroidota</taxon>
        <taxon>Sphingobacteriia</taxon>
        <taxon>Sphingobacteriales</taxon>
        <taxon>Sphingobacteriaceae</taxon>
        <taxon>Mucilaginibacter</taxon>
    </lineage>
</organism>
<keyword evidence="3" id="KW-0808">Transferase</keyword>
<dbReference type="Pfam" id="PF01757">
    <property type="entry name" value="Acyl_transf_3"/>
    <property type="match status" value="1"/>
</dbReference>
<feature type="transmembrane region" description="Helical" evidence="1">
    <location>
        <begin position="271"/>
        <end position="297"/>
    </location>
</feature>
<feature type="transmembrane region" description="Helical" evidence="1">
    <location>
        <begin position="242"/>
        <end position="259"/>
    </location>
</feature>
<feature type="transmembrane region" description="Helical" evidence="1">
    <location>
        <begin position="81"/>
        <end position="102"/>
    </location>
</feature>
<dbReference type="RefSeq" id="WP_273629903.1">
    <property type="nucleotide sequence ID" value="NZ_CP117167.1"/>
</dbReference>
<feature type="transmembrane region" description="Helical" evidence="1">
    <location>
        <begin position="133"/>
        <end position="153"/>
    </location>
</feature>
<evidence type="ECO:0000256" key="1">
    <source>
        <dbReference type="SAM" id="Phobius"/>
    </source>
</evidence>
<evidence type="ECO:0000259" key="2">
    <source>
        <dbReference type="Pfam" id="PF01757"/>
    </source>
</evidence>
<proteinExistence type="predicted"/>
<feature type="domain" description="Acyltransferase 3" evidence="2">
    <location>
        <begin position="6"/>
        <end position="322"/>
    </location>
</feature>
<dbReference type="PANTHER" id="PTHR23028:SF53">
    <property type="entry name" value="ACYL_TRANSF_3 DOMAIN-CONTAINING PROTEIN"/>
    <property type="match status" value="1"/>
</dbReference>
<accession>A0ABY7T5I4</accession>
<dbReference type="InterPro" id="IPR002656">
    <property type="entry name" value="Acyl_transf_3_dom"/>
</dbReference>
<name>A0ABY7T5I4_9SPHI</name>